<feature type="chain" id="PRO_5042003059" description="Exostosin GT47 domain-containing protein" evidence="2">
    <location>
        <begin position="19"/>
        <end position="514"/>
    </location>
</feature>
<gene>
    <name evidence="4" type="ORF">CTAYLR_006713</name>
</gene>
<feature type="domain" description="Exostosin GT47" evidence="3">
    <location>
        <begin position="126"/>
        <end position="378"/>
    </location>
</feature>
<evidence type="ECO:0000256" key="1">
    <source>
        <dbReference type="ARBA" id="ARBA00010271"/>
    </source>
</evidence>
<comment type="caution">
    <text evidence="4">The sequence shown here is derived from an EMBL/GenBank/DDBJ whole genome shotgun (WGS) entry which is preliminary data.</text>
</comment>
<keyword evidence="5" id="KW-1185">Reference proteome</keyword>
<protein>
    <recommendedName>
        <fullName evidence="3">Exostosin GT47 domain-containing protein</fullName>
    </recommendedName>
</protein>
<dbReference type="PANTHER" id="PTHR11062">
    <property type="entry name" value="EXOSTOSIN HEPARAN SULFATE GLYCOSYLTRANSFERASE -RELATED"/>
    <property type="match status" value="1"/>
</dbReference>
<accession>A0AAD7UBP3</accession>
<evidence type="ECO:0000256" key="2">
    <source>
        <dbReference type="SAM" id="SignalP"/>
    </source>
</evidence>
<evidence type="ECO:0000259" key="3">
    <source>
        <dbReference type="Pfam" id="PF03016"/>
    </source>
</evidence>
<evidence type="ECO:0000313" key="4">
    <source>
        <dbReference type="EMBL" id="KAJ8601494.1"/>
    </source>
</evidence>
<dbReference type="InterPro" id="IPR004263">
    <property type="entry name" value="Exostosin"/>
</dbReference>
<dbReference type="Proteomes" id="UP001230188">
    <property type="component" value="Unassembled WGS sequence"/>
</dbReference>
<sequence>MFLLPNVVVVVVAGSVPASLRRAKEAMVPGAWESIVEFFEREKTFRVRVDPTCVATDYRSSAIVMREDPSKPWFRPGNLALTHGKWSAEVWLPLVIRRSRWHARLEDAANATLVVFRSRGNARHALSQCRLKLARHSPRYGRDHWFTAFSSRGPCCDGGQLRDPGLARHHFLTHAGELSDGPWLFRESRFADHLGRASQYKAPVTRDTSSFVRCFDKSKDVALPPPSFLLRKDGGGLDFSPHNPKDILLMHAEGRQGGMEYNLRRDMTIHWDPTWTSKNSGEREKQRRVGRRRHPGIFVRFAMPKDNYTDAMRRARYCVVSEGFSPWSPRLAEAVAHGCVPVLLSPSLDPPYSSVLDWSKFSVSIQAADIPRLPELLEPLDHASLHRDLLRVRPLFAFCIDQGGEDDCGGNNHGDGLPLVIFEMAHRHTTHPAGTDFFDAARDDRGTAHLLTNKDTYAPIDYSCHASNGTCDYRVNDQNWRCDMVNKNACQCRLNANLVGSSKHLVGHRTYLWT</sequence>
<organism evidence="4 5">
    <name type="scientific">Chrysophaeum taylorii</name>
    <dbReference type="NCBI Taxonomy" id="2483200"/>
    <lineage>
        <taxon>Eukaryota</taxon>
        <taxon>Sar</taxon>
        <taxon>Stramenopiles</taxon>
        <taxon>Ochrophyta</taxon>
        <taxon>Pelagophyceae</taxon>
        <taxon>Pelagomonadales</taxon>
        <taxon>Pelagomonadaceae</taxon>
        <taxon>Chrysophaeum</taxon>
    </lineage>
</organism>
<feature type="signal peptide" evidence="2">
    <location>
        <begin position="1"/>
        <end position="18"/>
    </location>
</feature>
<proteinExistence type="inferred from homology"/>
<dbReference type="InterPro" id="IPR040911">
    <property type="entry name" value="Exostosin_GT47"/>
</dbReference>
<comment type="similarity">
    <text evidence="1">Belongs to the glycosyltransferase 47 family.</text>
</comment>
<keyword evidence="2" id="KW-0732">Signal</keyword>
<name>A0AAD7UBP3_9STRA</name>
<dbReference type="EMBL" id="JAQMWT010000427">
    <property type="protein sequence ID" value="KAJ8601494.1"/>
    <property type="molecule type" value="Genomic_DNA"/>
</dbReference>
<dbReference type="Pfam" id="PF03016">
    <property type="entry name" value="Exostosin_GT47"/>
    <property type="match status" value="1"/>
</dbReference>
<evidence type="ECO:0000313" key="5">
    <source>
        <dbReference type="Proteomes" id="UP001230188"/>
    </source>
</evidence>
<dbReference type="GO" id="GO:0016757">
    <property type="term" value="F:glycosyltransferase activity"/>
    <property type="evidence" value="ECO:0007669"/>
    <property type="project" value="InterPro"/>
</dbReference>
<dbReference type="PANTHER" id="PTHR11062:SF281">
    <property type="entry name" value="EXOSTOSIN-LIKE 2"/>
    <property type="match status" value="1"/>
</dbReference>
<reference evidence="4" key="1">
    <citation type="submission" date="2023-01" db="EMBL/GenBank/DDBJ databases">
        <title>Metagenome sequencing of chrysophaentin producing Chrysophaeum taylorii.</title>
        <authorList>
            <person name="Davison J."/>
            <person name="Bewley C."/>
        </authorList>
    </citation>
    <scope>NUCLEOTIDE SEQUENCE</scope>
    <source>
        <strain evidence="4">NIES-1699</strain>
    </source>
</reference>
<dbReference type="AlphaFoldDB" id="A0AAD7UBP3"/>